<comment type="similarity">
    <text evidence="6">Belongs to the ABC-4 integral membrane protein family.</text>
</comment>
<dbReference type="GO" id="GO:0005886">
    <property type="term" value="C:plasma membrane"/>
    <property type="evidence" value="ECO:0007669"/>
    <property type="project" value="UniProtKB-SubCell"/>
</dbReference>
<evidence type="ECO:0000256" key="3">
    <source>
        <dbReference type="ARBA" id="ARBA00022692"/>
    </source>
</evidence>
<feature type="domain" description="ABC3 transporter permease C-terminal" evidence="8">
    <location>
        <begin position="276"/>
        <end position="393"/>
    </location>
</feature>
<evidence type="ECO:0000256" key="5">
    <source>
        <dbReference type="ARBA" id="ARBA00023136"/>
    </source>
</evidence>
<dbReference type="InterPro" id="IPR003838">
    <property type="entry name" value="ABC3_permease_C"/>
</dbReference>
<reference evidence="10 11" key="1">
    <citation type="submission" date="2019-07" db="EMBL/GenBank/DDBJ databases">
        <title>Draft genome for Aliikangiella sp. M105.</title>
        <authorList>
            <person name="Wang G."/>
        </authorList>
    </citation>
    <scope>NUCLEOTIDE SEQUENCE [LARGE SCALE GENOMIC DNA]</scope>
    <source>
        <strain evidence="10 11">M105</strain>
    </source>
</reference>
<dbReference type="EMBL" id="VIKS01000004">
    <property type="protein sequence ID" value="TQV88137.1"/>
    <property type="molecule type" value="Genomic_DNA"/>
</dbReference>
<accession>A0A545UF84</accession>
<feature type="transmembrane region" description="Helical" evidence="7">
    <location>
        <begin position="269"/>
        <end position="294"/>
    </location>
</feature>
<evidence type="ECO:0000259" key="8">
    <source>
        <dbReference type="Pfam" id="PF02687"/>
    </source>
</evidence>
<keyword evidence="2" id="KW-1003">Cell membrane</keyword>
<comment type="caution">
    <text evidence="10">The sequence shown here is derived from an EMBL/GenBank/DDBJ whole genome shotgun (WGS) entry which is preliminary data.</text>
</comment>
<dbReference type="PANTHER" id="PTHR30572:SF4">
    <property type="entry name" value="ABC TRANSPORTER PERMEASE YTRF"/>
    <property type="match status" value="1"/>
</dbReference>
<feature type="transmembrane region" description="Helical" evidence="7">
    <location>
        <begin position="743"/>
        <end position="766"/>
    </location>
</feature>
<dbReference type="AlphaFoldDB" id="A0A545UF84"/>
<organism evidence="10 11">
    <name type="scientific">Aliikangiella coralliicola</name>
    <dbReference type="NCBI Taxonomy" id="2592383"/>
    <lineage>
        <taxon>Bacteria</taxon>
        <taxon>Pseudomonadati</taxon>
        <taxon>Pseudomonadota</taxon>
        <taxon>Gammaproteobacteria</taxon>
        <taxon>Oceanospirillales</taxon>
        <taxon>Pleioneaceae</taxon>
        <taxon>Aliikangiella</taxon>
    </lineage>
</organism>
<dbReference type="Pfam" id="PF12704">
    <property type="entry name" value="MacB_PCD"/>
    <property type="match status" value="2"/>
</dbReference>
<feature type="transmembrane region" description="Helical" evidence="7">
    <location>
        <begin position="322"/>
        <end position="344"/>
    </location>
</feature>
<feature type="transmembrane region" description="Helical" evidence="7">
    <location>
        <begin position="370"/>
        <end position="392"/>
    </location>
</feature>
<proteinExistence type="inferred from homology"/>
<feature type="transmembrane region" description="Helical" evidence="7">
    <location>
        <begin position="772"/>
        <end position="793"/>
    </location>
</feature>
<protein>
    <submittedName>
        <fullName evidence="10">FtsX-like permease family protein</fullName>
    </submittedName>
</protein>
<feature type="transmembrane region" description="Helical" evidence="7">
    <location>
        <begin position="687"/>
        <end position="707"/>
    </location>
</feature>
<dbReference type="Proteomes" id="UP000315439">
    <property type="component" value="Unassembled WGS sequence"/>
</dbReference>
<evidence type="ECO:0000256" key="1">
    <source>
        <dbReference type="ARBA" id="ARBA00004651"/>
    </source>
</evidence>
<evidence type="ECO:0000259" key="9">
    <source>
        <dbReference type="Pfam" id="PF12704"/>
    </source>
</evidence>
<keyword evidence="3 7" id="KW-0812">Transmembrane</keyword>
<feature type="domain" description="MacB-like periplasmic core" evidence="9">
    <location>
        <begin position="21"/>
        <end position="234"/>
    </location>
</feature>
<evidence type="ECO:0000256" key="6">
    <source>
        <dbReference type="ARBA" id="ARBA00038076"/>
    </source>
</evidence>
<feature type="transmembrane region" description="Helical" evidence="7">
    <location>
        <begin position="421"/>
        <end position="448"/>
    </location>
</feature>
<comment type="subcellular location">
    <subcellularLocation>
        <location evidence="1">Cell membrane</location>
        <topology evidence="1">Multi-pass membrane protein</topology>
    </subcellularLocation>
</comment>
<evidence type="ECO:0000256" key="7">
    <source>
        <dbReference type="SAM" id="Phobius"/>
    </source>
</evidence>
<evidence type="ECO:0000256" key="2">
    <source>
        <dbReference type="ARBA" id="ARBA00022475"/>
    </source>
</evidence>
<keyword evidence="4 7" id="KW-1133">Transmembrane helix</keyword>
<evidence type="ECO:0000313" key="11">
    <source>
        <dbReference type="Proteomes" id="UP000315439"/>
    </source>
</evidence>
<dbReference type="GO" id="GO:0022857">
    <property type="term" value="F:transmembrane transporter activity"/>
    <property type="evidence" value="ECO:0007669"/>
    <property type="project" value="TreeGrafter"/>
</dbReference>
<dbReference type="RefSeq" id="WP_142892646.1">
    <property type="nucleotide sequence ID" value="NZ_ML660162.1"/>
</dbReference>
<dbReference type="OrthoDB" id="9770036at2"/>
<evidence type="ECO:0000313" key="10">
    <source>
        <dbReference type="EMBL" id="TQV88137.1"/>
    </source>
</evidence>
<name>A0A545UF84_9GAMM</name>
<dbReference type="InterPro" id="IPR025857">
    <property type="entry name" value="MacB_PCD"/>
</dbReference>
<dbReference type="InterPro" id="IPR017800">
    <property type="entry name" value="ADOP"/>
</dbReference>
<dbReference type="InterPro" id="IPR050250">
    <property type="entry name" value="Macrolide_Exporter_MacB"/>
</dbReference>
<dbReference type="NCBIfam" id="TIGR03434">
    <property type="entry name" value="ADOP"/>
    <property type="match status" value="1"/>
</dbReference>
<evidence type="ECO:0000256" key="4">
    <source>
        <dbReference type="ARBA" id="ARBA00022989"/>
    </source>
</evidence>
<dbReference type="Pfam" id="PF02687">
    <property type="entry name" value="FtsX"/>
    <property type="match status" value="2"/>
</dbReference>
<keyword evidence="5 7" id="KW-0472">Membrane</keyword>
<feature type="domain" description="ABC3 transporter permease C-terminal" evidence="8">
    <location>
        <begin position="690"/>
        <end position="791"/>
    </location>
</feature>
<gene>
    <name evidence="10" type="ORF">FLL46_06310</name>
</gene>
<dbReference type="PANTHER" id="PTHR30572">
    <property type="entry name" value="MEMBRANE COMPONENT OF TRANSPORTER-RELATED"/>
    <property type="match status" value="1"/>
</dbReference>
<keyword evidence="11" id="KW-1185">Reference proteome</keyword>
<feature type="domain" description="MacB-like periplasmic core" evidence="9">
    <location>
        <begin position="503"/>
        <end position="656"/>
    </location>
</feature>
<feature type="transmembrane region" description="Helical" evidence="7">
    <location>
        <begin position="20"/>
        <end position="42"/>
    </location>
</feature>
<sequence length="810" mass="88356">MMTIQDLKYALRLLSKRPGFTALTTLVMAVGIGLSVYLFSFLNTMAYKPLPFEDSESLVVIDQVRNGLLLNGGNLDPHDYYEIKNNVKSFSEIAAYAETSINVSGHDGARRYNATKIEPNVFHMTRTKPILGREFTQAENHTGAENVVIIGYDIWKNMYGGDPEVLDQIVRVNGKSARIIGVMPEGYFFPRNSELWVPLQEDPTKVARGDGESCSVLAHLGDGIDLDQVNREIDVVMKRIEEKFPKTNNGIGAFATTFPMSTMGNGGSVFLFSMYVVTILLLLLASINVSNLLLSRAVERNKETAIRVALGAPRARLIGQMLWESTIICTVGGVIGLLVAAWGLEVTESITNTFTGDKPFFWWKFGVDSFTLKIFFAFVVSTILMTGVFPAWKNTGTDFNAVLRDGTRGAAGKKAGRLNRLLVISEVFLTMTVLIAASVMVVGTYIAANADYGAKVDNILAAEIRLPQATYNTHEKRVQFVKSLQSRLENNVGVGNVAITSSLPGDYTWSPTVAIEGKEYADESSYPRANYIAIMPGTLAKLGVELRSGRYFENLDEGSEKRTVIVTESFVKKHFGEESPLGKRVRIAEIDGDKPRWLTIVGVVEHTIQGQSFSPNAGTPSIFRPLMQSSRRGLTVAMEMKAAPAVTTGTLRNTLESIDPDVPAFLIKTYQEIIDRNTAGIGFASKIFLIFAIVAVVLASSGIYGVMSNTVVQRTQEIGVKRALGADEKRVIMDFLNSGIKQLLWGGIPGLLAGGSLGFALSRLLATGNSSVVAIAAVMIAIIGSVVIISTYLPTRRTLALEPSDALRYE</sequence>